<proteinExistence type="predicted"/>
<name>A0ABP0NDS0_9DINO</name>
<evidence type="ECO:0000256" key="1">
    <source>
        <dbReference type="SAM" id="MobiDB-lite"/>
    </source>
</evidence>
<evidence type="ECO:0000313" key="3">
    <source>
        <dbReference type="Proteomes" id="UP001642484"/>
    </source>
</evidence>
<organism evidence="2 3">
    <name type="scientific">Durusdinium trenchii</name>
    <dbReference type="NCBI Taxonomy" id="1381693"/>
    <lineage>
        <taxon>Eukaryota</taxon>
        <taxon>Sar</taxon>
        <taxon>Alveolata</taxon>
        <taxon>Dinophyceae</taxon>
        <taxon>Suessiales</taxon>
        <taxon>Symbiodiniaceae</taxon>
        <taxon>Durusdinium</taxon>
    </lineage>
</organism>
<dbReference type="EMBL" id="CAXAMN010021654">
    <property type="protein sequence ID" value="CAK9061947.1"/>
    <property type="molecule type" value="Genomic_DNA"/>
</dbReference>
<sequence>DPLAWARRRRDSIRRAEVVRTDLRHGHLTEEHTFKPKTMAPIEGYQVPWAASTQSPREKRKESCAPCTITRGDSCPVLVRPPSAADSLAAKALTLLYEAEDRSPECVEDKDFTPTEGRMPWHPEDVPELEERLPTIPETTSSRPVSLSRPRSRSKKVPNSNSARRQTLVLRWPDEEGLPRPTKPSPSPVSTRFSWQEMAPDAEENEQA</sequence>
<accession>A0ABP0NDS0</accession>
<reference evidence="2 3" key="1">
    <citation type="submission" date="2024-02" db="EMBL/GenBank/DDBJ databases">
        <authorList>
            <person name="Chen Y."/>
            <person name="Shah S."/>
            <person name="Dougan E. K."/>
            <person name="Thang M."/>
            <person name="Chan C."/>
        </authorList>
    </citation>
    <scope>NUCLEOTIDE SEQUENCE [LARGE SCALE GENOMIC DNA]</scope>
</reference>
<comment type="caution">
    <text evidence="2">The sequence shown here is derived from an EMBL/GenBank/DDBJ whole genome shotgun (WGS) entry which is preliminary data.</text>
</comment>
<gene>
    <name evidence="2" type="ORF">CCMP2556_LOCUS30471</name>
</gene>
<feature type="non-terminal residue" evidence="2">
    <location>
        <position position="1"/>
    </location>
</feature>
<feature type="compositionally biased region" description="Basic and acidic residues" evidence="1">
    <location>
        <begin position="101"/>
        <end position="133"/>
    </location>
</feature>
<evidence type="ECO:0000313" key="2">
    <source>
        <dbReference type="EMBL" id="CAK9061947.1"/>
    </source>
</evidence>
<protein>
    <submittedName>
        <fullName evidence="2">Uncharacterized protein</fullName>
    </submittedName>
</protein>
<keyword evidence="3" id="KW-1185">Reference proteome</keyword>
<dbReference type="Proteomes" id="UP001642484">
    <property type="component" value="Unassembled WGS sequence"/>
</dbReference>
<feature type="region of interest" description="Disordered" evidence="1">
    <location>
        <begin position="101"/>
        <end position="208"/>
    </location>
</feature>